<evidence type="ECO:0000313" key="5">
    <source>
        <dbReference type="Proteomes" id="UP001221142"/>
    </source>
</evidence>
<evidence type="ECO:0000259" key="3">
    <source>
        <dbReference type="Pfam" id="PF07910"/>
    </source>
</evidence>
<keyword evidence="5" id="KW-1185">Reference proteome</keyword>
<protein>
    <submittedName>
        <fullName evidence="4">Peptidase family C78-domain-containing protein</fullName>
    </submittedName>
</protein>
<dbReference type="Pfam" id="PF07910">
    <property type="entry name" value="Peptidase_C78"/>
    <property type="match status" value="1"/>
</dbReference>
<dbReference type="GO" id="GO:0016787">
    <property type="term" value="F:hydrolase activity"/>
    <property type="evidence" value="ECO:0007669"/>
    <property type="project" value="UniProtKB-KW"/>
</dbReference>
<gene>
    <name evidence="4" type="ORF">FB45DRAFT_1026409</name>
</gene>
<dbReference type="InterPro" id="IPR012462">
    <property type="entry name" value="UFSP1/2_DUB_cat"/>
</dbReference>
<keyword evidence="1" id="KW-0378">Hydrolase</keyword>
<name>A0AAD7FM02_9AGAR</name>
<reference evidence="4" key="1">
    <citation type="submission" date="2023-03" db="EMBL/GenBank/DDBJ databases">
        <title>Massive genome expansion in bonnet fungi (Mycena s.s.) driven by repeated elements and novel gene families across ecological guilds.</title>
        <authorList>
            <consortium name="Lawrence Berkeley National Laboratory"/>
            <person name="Harder C.B."/>
            <person name="Miyauchi S."/>
            <person name="Viragh M."/>
            <person name="Kuo A."/>
            <person name="Thoen E."/>
            <person name="Andreopoulos B."/>
            <person name="Lu D."/>
            <person name="Skrede I."/>
            <person name="Drula E."/>
            <person name="Henrissat B."/>
            <person name="Morin E."/>
            <person name="Kohler A."/>
            <person name="Barry K."/>
            <person name="LaButti K."/>
            <person name="Morin E."/>
            <person name="Salamov A."/>
            <person name="Lipzen A."/>
            <person name="Mereny Z."/>
            <person name="Hegedus B."/>
            <person name="Baldrian P."/>
            <person name="Stursova M."/>
            <person name="Weitz H."/>
            <person name="Taylor A."/>
            <person name="Grigoriev I.V."/>
            <person name="Nagy L.G."/>
            <person name="Martin F."/>
            <person name="Kauserud H."/>
        </authorList>
    </citation>
    <scope>NUCLEOTIDE SEQUENCE</scope>
    <source>
        <strain evidence="4">9284</strain>
    </source>
</reference>
<feature type="compositionally biased region" description="Polar residues" evidence="2">
    <location>
        <begin position="307"/>
        <end position="318"/>
    </location>
</feature>
<dbReference type="EMBL" id="JARKIF010000008">
    <property type="protein sequence ID" value="KAJ7632224.1"/>
    <property type="molecule type" value="Genomic_DNA"/>
</dbReference>
<dbReference type="Proteomes" id="UP001221142">
    <property type="component" value="Unassembled WGS sequence"/>
</dbReference>
<proteinExistence type="predicted"/>
<evidence type="ECO:0000256" key="1">
    <source>
        <dbReference type="ARBA" id="ARBA00022801"/>
    </source>
</evidence>
<accession>A0AAD7FM02</accession>
<dbReference type="Gene3D" id="3.90.70.130">
    <property type="match status" value="1"/>
</dbReference>
<sequence length="420" mass="47681">MDHLSASQREQHYEEHFENEQQPEASSSSSKTPVAESPKAGSSRPKPNTGGAQKFKPPLEKGKDKFWYPAQTADPPSNFTPGLIPVLKKHLNKSHTNGYTRRAVLCYERAVLVNREFFDAGWGCGYRNFMMACVSLMDQELQSMYFPLLDHPIPPGVRNLQQWIEDAWHAGFDPEGAKQLKSLVGSRKWIGTSDLLAAFTFRGIPATLVDFDLKENKRGADLLTDWVVEYFSRPDGLVDKDKVLVEQRPKTINDHAGHSRTIVGYEINKKGTVNLLEFDPSKLPKKQLRRMGLDAFASLPRQHDDNGASTKRPASSHNCPVPLKRSRVDNALRSEQDDDDEIQIISVNIRNENVLPKPNKTAGKEDEMSTKDVMQFFRLDPKKLEKKKAYQILYFPMSAPLSESERARMRHTNLFCQQIS</sequence>
<feature type="domain" description="UFSP1/2/DUB catalytic" evidence="3">
    <location>
        <begin position="114"/>
        <end position="287"/>
    </location>
</feature>
<comment type="caution">
    <text evidence="4">The sequence shown here is derived from an EMBL/GenBank/DDBJ whole genome shotgun (WGS) entry which is preliminary data.</text>
</comment>
<feature type="region of interest" description="Disordered" evidence="2">
    <location>
        <begin position="296"/>
        <end position="325"/>
    </location>
</feature>
<evidence type="ECO:0000256" key="2">
    <source>
        <dbReference type="SAM" id="MobiDB-lite"/>
    </source>
</evidence>
<evidence type="ECO:0000313" key="4">
    <source>
        <dbReference type="EMBL" id="KAJ7632224.1"/>
    </source>
</evidence>
<organism evidence="4 5">
    <name type="scientific">Roridomyces roridus</name>
    <dbReference type="NCBI Taxonomy" id="1738132"/>
    <lineage>
        <taxon>Eukaryota</taxon>
        <taxon>Fungi</taxon>
        <taxon>Dikarya</taxon>
        <taxon>Basidiomycota</taxon>
        <taxon>Agaricomycotina</taxon>
        <taxon>Agaricomycetes</taxon>
        <taxon>Agaricomycetidae</taxon>
        <taxon>Agaricales</taxon>
        <taxon>Marasmiineae</taxon>
        <taxon>Mycenaceae</taxon>
        <taxon>Roridomyces</taxon>
    </lineage>
</organism>
<feature type="compositionally biased region" description="Polar residues" evidence="2">
    <location>
        <begin position="20"/>
        <end position="32"/>
    </location>
</feature>
<dbReference type="AlphaFoldDB" id="A0AAD7FM02"/>
<feature type="region of interest" description="Disordered" evidence="2">
    <location>
        <begin position="1"/>
        <end position="60"/>
    </location>
</feature>
<feature type="compositionally biased region" description="Basic and acidic residues" evidence="2">
    <location>
        <begin position="1"/>
        <end position="19"/>
    </location>
</feature>